<dbReference type="SMART" id="SM00822">
    <property type="entry name" value="PKS_KR"/>
    <property type="match status" value="1"/>
</dbReference>
<reference evidence="4 5" key="1">
    <citation type="journal article" date="2024" name="Fungal Genet. Biol.">
        <title>The porcine skin microbiome exhibits broad fungal antagonism.</title>
        <authorList>
            <person name="De La Cruz K.F."/>
            <person name="Townsend E.C."/>
            <person name="Alex Cheong J.Z."/>
            <person name="Salamzade R."/>
            <person name="Liu A."/>
            <person name="Sandstrom S."/>
            <person name="Davila E."/>
            <person name="Huang L."/>
            <person name="Xu K.H."/>
            <person name="Wu S.Y."/>
            <person name="Meudt J.J."/>
            <person name="Shanmuganayagam D."/>
            <person name="Gibson A.L.F."/>
            <person name="Kalan L.R."/>
        </authorList>
    </citation>
    <scope>NUCLEOTIDE SEQUENCE [LARGE SCALE GENOMIC DNA]</scope>
    <source>
        <strain evidence="4 5">LK2625</strain>
    </source>
</reference>
<evidence type="ECO:0000313" key="4">
    <source>
        <dbReference type="EMBL" id="MEX3595631.1"/>
    </source>
</evidence>
<evidence type="ECO:0000259" key="3">
    <source>
        <dbReference type="SMART" id="SM00822"/>
    </source>
</evidence>
<dbReference type="CDD" id="cd05233">
    <property type="entry name" value="SDR_c"/>
    <property type="match status" value="1"/>
</dbReference>
<feature type="domain" description="Ketoreductase" evidence="3">
    <location>
        <begin position="6"/>
        <end position="184"/>
    </location>
</feature>
<evidence type="ECO:0000256" key="1">
    <source>
        <dbReference type="ARBA" id="ARBA00006484"/>
    </source>
</evidence>
<dbReference type="Proteomes" id="UP001558481">
    <property type="component" value="Unassembled WGS sequence"/>
</dbReference>
<dbReference type="PANTHER" id="PTHR24321">
    <property type="entry name" value="DEHYDROGENASES, SHORT CHAIN"/>
    <property type="match status" value="1"/>
</dbReference>
<dbReference type="EMBL" id="JAYWLU010000014">
    <property type="protein sequence ID" value="MEX3595631.1"/>
    <property type="molecule type" value="Genomic_DNA"/>
</dbReference>
<dbReference type="SUPFAM" id="SSF51735">
    <property type="entry name" value="NAD(P)-binding Rossmann-fold domains"/>
    <property type="match status" value="1"/>
</dbReference>
<gene>
    <name evidence="4" type="ORF">VVR66_12990</name>
</gene>
<name>A0ABV3V4F2_9MICC</name>
<comment type="caution">
    <text evidence="4">The sequence shown here is derived from an EMBL/GenBank/DDBJ whole genome shotgun (WGS) entry which is preliminary data.</text>
</comment>
<protein>
    <submittedName>
        <fullName evidence="4">SDR family NAD(P)-dependent oxidoreductase</fullName>
    </submittedName>
</protein>
<evidence type="ECO:0000256" key="2">
    <source>
        <dbReference type="ARBA" id="ARBA00023002"/>
    </source>
</evidence>
<proteinExistence type="inferred from homology"/>
<dbReference type="InterPro" id="IPR002347">
    <property type="entry name" value="SDR_fam"/>
</dbReference>
<sequence>MQLQDKVVIVTGGASGIGGALSRVLARRGASVVAVDINEEAGQQLESELGESVVFVAGDVSLEETAQTAVRTAVERFGHLDALVNNAHASKQAMFLDLDGDAWELSFNTGLRATRQFMKAAHSELAKQGGSVVNFGSGSAVSGQPTQAAYASAKEAIRGLTRVVANEWAGDNIRINAVMPIALTEGVAKWKEAFPEMYQKSLSHIPLGRFGDPQEDVAPLVAFLISDDARFITGQAIAVDGGATKLY</sequence>
<keyword evidence="2" id="KW-0560">Oxidoreductase</keyword>
<dbReference type="PRINTS" id="PR00081">
    <property type="entry name" value="GDHRDH"/>
</dbReference>
<keyword evidence="5" id="KW-1185">Reference proteome</keyword>
<dbReference type="PANTHER" id="PTHR24321:SF14">
    <property type="entry name" value="SHORT-CHAIN TYPE DEHYDROGENASE_REDUCTASE BLR2146-RELATED"/>
    <property type="match status" value="1"/>
</dbReference>
<dbReference type="Gene3D" id="3.40.50.720">
    <property type="entry name" value="NAD(P)-binding Rossmann-like Domain"/>
    <property type="match status" value="1"/>
</dbReference>
<evidence type="ECO:0000313" key="5">
    <source>
        <dbReference type="Proteomes" id="UP001558481"/>
    </source>
</evidence>
<dbReference type="RefSeq" id="WP_095798577.1">
    <property type="nucleotide sequence ID" value="NZ_CAUREL010000003.1"/>
</dbReference>
<dbReference type="Pfam" id="PF13561">
    <property type="entry name" value="adh_short_C2"/>
    <property type="match status" value="1"/>
</dbReference>
<accession>A0ABV3V4F2</accession>
<dbReference type="InterPro" id="IPR057326">
    <property type="entry name" value="KR_dom"/>
</dbReference>
<comment type="similarity">
    <text evidence="1">Belongs to the short-chain dehydrogenases/reductases (SDR) family.</text>
</comment>
<dbReference type="InterPro" id="IPR020904">
    <property type="entry name" value="Sc_DH/Rdtase_CS"/>
</dbReference>
<dbReference type="PROSITE" id="PS00061">
    <property type="entry name" value="ADH_SHORT"/>
    <property type="match status" value="1"/>
</dbReference>
<dbReference type="InterPro" id="IPR036291">
    <property type="entry name" value="NAD(P)-bd_dom_sf"/>
</dbReference>
<dbReference type="PRINTS" id="PR00080">
    <property type="entry name" value="SDRFAMILY"/>
</dbReference>
<organism evidence="4 5">
    <name type="scientific">Kocuria carniphila</name>
    <dbReference type="NCBI Taxonomy" id="262208"/>
    <lineage>
        <taxon>Bacteria</taxon>
        <taxon>Bacillati</taxon>
        <taxon>Actinomycetota</taxon>
        <taxon>Actinomycetes</taxon>
        <taxon>Micrococcales</taxon>
        <taxon>Micrococcaceae</taxon>
        <taxon>Kocuria</taxon>
    </lineage>
</organism>